<dbReference type="Pfam" id="PF00057">
    <property type="entry name" value="Ldl_recept_a"/>
    <property type="match status" value="1"/>
</dbReference>
<protein>
    <submittedName>
        <fullName evidence="9">Uncharacterized protein</fullName>
    </submittedName>
</protein>
<evidence type="ECO:0000313" key="9">
    <source>
        <dbReference type="EMBL" id="CAH0108375.1"/>
    </source>
</evidence>
<dbReference type="Proteomes" id="UP000789390">
    <property type="component" value="Unassembled WGS sequence"/>
</dbReference>
<evidence type="ECO:0000256" key="4">
    <source>
        <dbReference type="ARBA" id="ARBA00022737"/>
    </source>
</evidence>
<evidence type="ECO:0000256" key="1">
    <source>
        <dbReference type="ARBA" id="ARBA00004167"/>
    </source>
</evidence>
<keyword evidence="3" id="KW-0812">Transmembrane</keyword>
<keyword evidence="7 8" id="KW-1015">Disulfide bond</keyword>
<keyword evidence="4" id="KW-0677">Repeat</keyword>
<evidence type="ECO:0000256" key="2">
    <source>
        <dbReference type="ARBA" id="ARBA00004308"/>
    </source>
</evidence>
<organism evidence="9 10">
    <name type="scientific">Daphnia galeata</name>
    <dbReference type="NCBI Taxonomy" id="27404"/>
    <lineage>
        <taxon>Eukaryota</taxon>
        <taxon>Metazoa</taxon>
        <taxon>Ecdysozoa</taxon>
        <taxon>Arthropoda</taxon>
        <taxon>Crustacea</taxon>
        <taxon>Branchiopoda</taxon>
        <taxon>Diplostraca</taxon>
        <taxon>Cladocera</taxon>
        <taxon>Anomopoda</taxon>
        <taxon>Daphniidae</taxon>
        <taxon>Daphnia</taxon>
    </lineage>
</organism>
<evidence type="ECO:0000256" key="6">
    <source>
        <dbReference type="ARBA" id="ARBA00023136"/>
    </source>
</evidence>
<evidence type="ECO:0000256" key="3">
    <source>
        <dbReference type="ARBA" id="ARBA00022692"/>
    </source>
</evidence>
<dbReference type="OrthoDB" id="9988974at2759"/>
<evidence type="ECO:0000256" key="5">
    <source>
        <dbReference type="ARBA" id="ARBA00022989"/>
    </source>
</evidence>
<comment type="caution">
    <text evidence="8">Lacks conserved residue(s) required for the propagation of feature annotation.</text>
</comment>
<dbReference type="InterPro" id="IPR050685">
    <property type="entry name" value="LDLR"/>
</dbReference>
<comment type="subcellular location">
    <subcellularLocation>
        <location evidence="2">Endomembrane system</location>
    </subcellularLocation>
    <subcellularLocation>
        <location evidence="1">Membrane</location>
        <topology evidence="1">Single-pass membrane protein</topology>
    </subcellularLocation>
</comment>
<reference evidence="9" key="1">
    <citation type="submission" date="2021-11" db="EMBL/GenBank/DDBJ databases">
        <authorList>
            <person name="Schell T."/>
        </authorList>
    </citation>
    <scope>NUCLEOTIDE SEQUENCE</scope>
    <source>
        <strain evidence="9">M5</strain>
    </source>
</reference>
<dbReference type="EMBL" id="CAKKLH010000283">
    <property type="protein sequence ID" value="CAH0108375.1"/>
    <property type="molecule type" value="Genomic_DNA"/>
</dbReference>
<dbReference type="GO" id="GO:0016192">
    <property type="term" value="P:vesicle-mediated transport"/>
    <property type="evidence" value="ECO:0007669"/>
    <property type="project" value="UniProtKB-ARBA"/>
</dbReference>
<sequence length="95" mass="10503">MWVCDGMEDCSNGKDELNCKQIIEGKNGKFQCGKECIYTQWVCDGVTDCADGSDEIDCDDRTATRHFHFSPVEIAVDGDAHFVGNVNSIGLHDQL</sequence>
<name>A0A8J2WMB7_9CRUS</name>
<feature type="disulfide bond" evidence="8">
    <location>
        <begin position="43"/>
        <end position="58"/>
    </location>
</feature>
<dbReference type="SMART" id="SM00192">
    <property type="entry name" value="LDLa"/>
    <property type="match status" value="1"/>
</dbReference>
<dbReference type="PROSITE" id="PS50068">
    <property type="entry name" value="LDLRA_2"/>
    <property type="match status" value="1"/>
</dbReference>
<keyword evidence="10" id="KW-1185">Reference proteome</keyword>
<keyword evidence="5" id="KW-1133">Transmembrane helix</keyword>
<evidence type="ECO:0000256" key="7">
    <source>
        <dbReference type="ARBA" id="ARBA00023157"/>
    </source>
</evidence>
<dbReference type="AlphaFoldDB" id="A0A8J2WMB7"/>
<evidence type="ECO:0000313" key="10">
    <source>
        <dbReference type="Proteomes" id="UP000789390"/>
    </source>
</evidence>
<dbReference type="GO" id="GO:0012505">
    <property type="term" value="C:endomembrane system"/>
    <property type="evidence" value="ECO:0007669"/>
    <property type="project" value="UniProtKB-SubCell"/>
</dbReference>
<dbReference type="PANTHER" id="PTHR24270">
    <property type="entry name" value="LOW-DENSITY LIPOPROTEIN RECEPTOR-RELATED"/>
    <property type="match status" value="1"/>
</dbReference>
<dbReference type="Gene3D" id="4.10.400.10">
    <property type="entry name" value="Low-density Lipoprotein Receptor"/>
    <property type="match status" value="2"/>
</dbReference>
<dbReference type="CDD" id="cd00112">
    <property type="entry name" value="LDLa"/>
    <property type="match status" value="1"/>
</dbReference>
<gene>
    <name evidence="9" type="ORF">DGAL_LOCUS11752</name>
</gene>
<dbReference type="InterPro" id="IPR036055">
    <property type="entry name" value="LDL_receptor-like_sf"/>
</dbReference>
<evidence type="ECO:0000256" key="8">
    <source>
        <dbReference type="PROSITE-ProRule" id="PRU00124"/>
    </source>
</evidence>
<dbReference type="GO" id="GO:0005886">
    <property type="term" value="C:plasma membrane"/>
    <property type="evidence" value="ECO:0007669"/>
    <property type="project" value="TreeGrafter"/>
</dbReference>
<proteinExistence type="predicted"/>
<dbReference type="PROSITE" id="PS01209">
    <property type="entry name" value="LDLRA_1"/>
    <property type="match status" value="1"/>
</dbReference>
<comment type="caution">
    <text evidence="9">The sequence shown here is derived from an EMBL/GenBank/DDBJ whole genome shotgun (WGS) entry which is preliminary data.</text>
</comment>
<accession>A0A8J2WMB7</accession>
<dbReference type="SUPFAM" id="SSF57424">
    <property type="entry name" value="LDL receptor-like module"/>
    <property type="match status" value="2"/>
</dbReference>
<keyword evidence="6" id="KW-0472">Membrane</keyword>
<dbReference type="InterPro" id="IPR023415">
    <property type="entry name" value="LDLR_class-A_CS"/>
</dbReference>
<dbReference type="InterPro" id="IPR002172">
    <property type="entry name" value="LDrepeatLR_classA_rpt"/>
</dbReference>